<dbReference type="AlphaFoldDB" id="A0A367S1G6"/>
<sequence>MNFGITNKAVGFEPTAFYFDYYLYKLKITNYFLRSLNILTHRSSRNMQTLSFFISQRQFQNTLNSIASQPTGNTNYNII</sequence>
<organism evidence="1 2">
    <name type="scientific">Nostoc punctiforme NIES-2108</name>
    <dbReference type="NCBI Taxonomy" id="1356359"/>
    <lineage>
        <taxon>Bacteria</taxon>
        <taxon>Bacillati</taxon>
        <taxon>Cyanobacteriota</taxon>
        <taxon>Cyanophyceae</taxon>
        <taxon>Nostocales</taxon>
        <taxon>Nostocaceae</taxon>
        <taxon>Nostoc</taxon>
    </lineage>
</organism>
<comment type="caution">
    <text evidence="1">The sequence shown here is derived from an EMBL/GenBank/DDBJ whole genome shotgun (WGS) entry which is preliminary data.</text>
</comment>
<evidence type="ECO:0000313" key="2">
    <source>
        <dbReference type="Proteomes" id="UP000252085"/>
    </source>
</evidence>
<dbReference type="EMBL" id="LXQE01000029">
    <property type="protein sequence ID" value="RCJ41794.1"/>
    <property type="molecule type" value="Genomic_DNA"/>
</dbReference>
<accession>A0A367S1G6</accession>
<protein>
    <submittedName>
        <fullName evidence="1">Uncharacterized protein</fullName>
    </submittedName>
</protein>
<evidence type="ECO:0000313" key="1">
    <source>
        <dbReference type="EMBL" id="RCJ41794.1"/>
    </source>
</evidence>
<gene>
    <name evidence="1" type="ORF">A6769_02510</name>
</gene>
<name>A0A367S1G6_NOSPU</name>
<reference evidence="1 2" key="1">
    <citation type="submission" date="2016-04" db="EMBL/GenBank/DDBJ databases">
        <authorList>
            <person name="Evans L.H."/>
            <person name="Alamgir A."/>
            <person name="Owens N."/>
            <person name="Weber N.D."/>
            <person name="Virtaneva K."/>
            <person name="Barbian K."/>
            <person name="Babar A."/>
            <person name="Rosenke K."/>
        </authorList>
    </citation>
    <scope>NUCLEOTIDE SEQUENCE [LARGE SCALE GENOMIC DNA]</scope>
    <source>
        <strain evidence="1">NIES-2108</strain>
    </source>
</reference>
<proteinExistence type="predicted"/>
<dbReference type="Proteomes" id="UP000252085">
    <property type="component" value="Unassembled WGS sequence"/>
</dbReference>